<sequence length="499" mass="52717">MGRPSAPRRTEADALREELAALRRRLAAAEARDRQMPEAVALARPVIASPVVGHSTAPLATITHVQAAVRGNQARQDPARALERAHSVLAPADMLARADSLRPIRSEGDDVEAARPPEAAAEARAAQKKLQADRHGWAMGTALLVVLLELFALLDNRHWAVATLREAGDDVELSFDLHGWTAAGHHTAAAPTPAPTRPPKQHLDDLTRRLTVGDDFKVLGRELEHAPAETNATRRRSLWSVTCPDTHEDVTGGDANWWECGGGCAGGTYTDGTCGCACQCKTGNPVRLVSSAGPCCEPGVWCGDYEGSVEYEAEGRGCTPCRSVSKGACPPGTDFSYQRCSPEGDCTLGQEACTYMVAARAGAALCLAAAAAVIVLLNLNRRVCPGRWWTLERNFMACGWALFAGGVVALGTASNFVHENKRRFPGDGLGNDDECGRGCADAHAGGIVAIIAGLAMVASQGASPKFPDCLLAVGYLSVVAFIVLTAVGAVWNWLVGLFT</sequence>
<feature type="transmembrane region" description="Helical" evidence="1">
    <location>
        <begin position="470"/>
        <end position="494"/>
    </location>
</feature>
<evidence type="ECO:0000256" key="1">
    <source>
        <dbReference type="SAM" id="Phobius"/>
    </source>
</evidence>
<dbReference type="Proteomes" id="UP000789595">
    <property type="component" value="Unassembled WGS sequence"/>
</dbReference>
<dbReference type="EMBL" id="CAKKNE010000002">
    <property type="protein sequence ID" value="CAH0369578.1"/>
    <property type="molecule type" value="Genomic_DNA"/>
</dbReference>
<keyword evidence="1" id="KW-0812">Transmembrane</keyword>
<feature type="transmembrane region" description="Helical" evidence="1">
    <location>
        <begin position="397"/>
        <end position="417"/>
    </location>
</feature>
<comment type="caution">
    <text evidence="2">The sequence shown here is derived from an EMBL/GenBank/DDBJ whole genome shotgun (WGS) entry which is preliminary data.</text>
</comment>
<evidence type="ECO:0000313" key="3">
    <source>
        <dbReference type="Proteomes" id="UP000789595"/>
    </source>
</evidence>
<keyword evidence="3" id="KW-1185">Reference proteome</keyword>
<dbReference type="AlphaFoldDB" id="A0A8J2SBD2"/>
<keyword evidence="1" id="KW-1133">Transmembrane helix</keyword>
<organism evidence="2 3">
    <name type="scientific">Pelagomonas calceolata</name>
    <dbReference type="NCBI Taxonomy" id="35677"/>
    <lineage>
        <taxon>Eukaryota</taxon>
        <taxon>Sar</taxon>
        <taxon>Stramenopiles</taxon>
        <taxon>Ochrophyta</taxon>
        <taxon>Pelagophyceae</taxon>
        <taxon>Pelagomonadales</taxon>
        <taxon>Pelagomonadaceae</taxon>
        <taxon>Pelagomonas</taxon>
    </lineage>
</organism>
<evidence type="ECO:0000313" key="2">
    <source>
        <dbReference type="EMBL" id="CAH0369578.1"/>
    </source>
</evidence>
<feature type="transmembrane region" description="Helical" evidence="1">
    <location>
        <begin position="355"/>
        <end position="377"/>
    </location>
</feature>
<gene>
    <name evidence="2" type="ORF">PECAL_2P27050</name>
</gene>
<name>A0A8J2SBD2_9STRA</name>
<dbReference type="PROSITE" id="PS50096">
    <property type="entry name" value="IQ"/>
    <property type="match status" value="1"/>
</dbReference>
<accession>A0A8J2SBD2</accession>
<proteinExistence type="predicted"/>
<protein>
    <submittedName>
        <fullName evidence="2">Uncharacterized protein</fullName>
    </submittedName>
</protein>
<keyword evidence="1" id="KW-0472">Membrane</keyword>
<reference evidence="2" key="1">
    <citation type="submission" date="2021-11" db="EMBL/GenBank/DDBJ databases">
        <authorList>
            <consortium name="Genoscope - CEA"/>
            <person name="William W."/>
        </authorList>
    </citation>
    <scope>NUCLEOTIDE SEQUENCE</scope>
</reference>
<feature type="transmembrane region" description="Helical" evidence="1">
    <location>
        <begin position="442"/>
        <end position="458"/>
    </location>
</feature>